<evidence type="ECO:0000256" key="1">
    <source>
        <dbReference type="ARBA" id="ARBA00004389"/>
    </source>
</evidence>
<dbReference type="KEGG" id="pxu:106119117"/>
<accession>I4DQF6</accession>
<reference evidence="9" key="1">
    <citation type="journal article" date="2012" name="BMC Biol.">
        <title>Comprehensive microarray-based analysis for stage-specific larval camouflage pattern-associated genes in the swallowtail butterfly, Papilio xuthus.</title>
        <authorList>
            <person name="Futahashi R."/>
            <person name="Shirataki H."/>
            <person name="Narita T."/>
            <person name="Mita K."/>
            <person name="Fujiwara H."/>
        </authorList>
    </citation>
    <scope>NUCLEOTIDE SEQUENCE</scope>
    <source>
        <tissue evidence="9">Epidermis</tissue>
    </source>
</reference>
<evidence type="ECO:0000256" key="3">
    <source>
        <dbReference type="ARBA" id="ARBA00017467"/>
    </source>
</evidence>
<dbReference type="InterPro" id="IPR013969">
    <property type="entry name" value="Oligosacch_biosynth_Alg14"/>
</dbReference>
<dbReference type="GO" id="GO:0043541">
    <property type="term" value="C:UDP-N-acetylglucosamine transferase complex"/>
    <property type="evidence" value="ECO:0007669"/>
    <property type="project" value="TreeGrafter"/>
</dbReference>
<evidence type="ECO:0000256" key="6">
    <source>
        <dbReference type="ARBA" id="ARBA00022989"/>
    </source>
</evidence>
<evidence type="ECO:0000313" key="9">
    <source>
        <dbReference type="EMBL" id="BAM20146.1"/>
    </source>
</evidence>
<keyword evidence="7 8" id="KW-0472">Membrane</keyword>
<evidence type="ECO:0000313" key="10">
    <source>
        <dbReference type="RefSeq" id="XP_013169455.1"/>
    </source>
</evidence>
<dbReference type="PANTHER" id="PTHR12154">
    <property type="entry name" value="GLYCOSYL TRANSFERASE-RELATED"/>
    <property type="match status" value="1"/>
</dbReference>
<feature type="transmembrane region" description="Helical" evidence="8">
    <location>
        <begin position="6"/>
        <end position="27"/>
    </location>
</feature>
<dbReference type="OrthoDB" id="17098at2759"/>
<proteinExistence type="evidence at transcript level"/>
<dbReference type="AlphaFoldDB" id="I4DQF6"/>
<evidence type="ECO:0000256" key="2">
    <source>
        <dbReference type="ARBA" id="ARBA00009731"/>
    </source>
</evidence>
<reference evidence="10" key="2">
    <citation type="submission" date="2025-04" db="UniProtKB">
        <authorList>
            <consortium name="RefSeq"/>
        </authorList>
    </citation>
    <scope>IDENTIFICATION</scope>
</reference>
<sequence length="211" mass="24191">MEWYAAMLLLIIIACFIRVICVFCNVVRMECNLAVQKSSLNTIICIGSGGHTTEMLRLIPIMNKNKFKPRLYILSDSDVCSEIKIHATERSATNYGLSRIPRCRKVRQSYLSSVFSTLYATFRTIPIIYKFKPDVILCNGPGTCIPVCAVAFMFRCLFLLDCRIIFIESICRVRTLSLSGRILQYFADLIIVQWPHLRNICLRAKYLGRLT</sequence>
<dbReference type="Gene3D" id="3.40.50.2000">
    <property type="entry name" value="Glycogen Phosphorylase B"/>
    <property type="match status" value="1"/>
</dbReference>
<dbReference type="SUPFAM" id="SSF53756">
    <property type="entry name" value="UDP-Glycosyltransferase/glycogen phosphorylase"/>
    <property type="match status" value="1"/>
</dbReference>
<keyword evidence="4 8" id="KW-0812">Transmembrane</keyword>
<dbReference type="GeneID" id="106119117"/>
<dbReference type="Pfam" id="PF08660">
    <property type="entry name" value="Alg14"/>
    <property type="match status" value="1"/>
</dbReference>
<evidence type="ECO:0000256" key="5">
    <source>
        <dbReference type="ARBA" id="ARBA00022824"/>
    </source>
</evidence>
<evidence type="ECO:0000256" key="4">
    <source>
        <dbReference type="ARBA" id="ARBA00022692"/>
    </source>
</evidence>
<dbReference type="EMBL" id="AK404089">
    <property type="protein sequence ID" value="BAM20146.1"/>
    <property type="molecule type" value="mRNA"/>
</dbReference>
<dbReference type="RefSeq" id="XP_013169455.1">
    <property type="nucleotide sequence ID" value="XM_013314001.1"/>
</dbReference>
<comment type="subcellular location">
    <subcellularLocation>
        <location evidence="1">Endoplasmic reticulum membrane</location>
        <topology evidence="1">Single-pass membrane protein</topology>
    </subcellularLocation>
</comment>
<keyword evidence="6 8" id="KW-1133">Transmembrane helix</keyword>
<keyword evidence="10" id="KW-0808">Transferase</keyword>
<feature type="transmembrane region" description="Helical" evidence="8">
    <location>
        <begin position="109"/>
        <end position="128"/>
    </location>
</feature>
<dbReference type="GO" id="GO:0004577">
    <property type="term" value="F:N-acetylglucosaminyldiphosphodolichol N-acetylglucosaminyltransferase activity"/>
    <property type="evidence" value="ECO:0007669"/>
    <property type="project" value="TreeGrafter"/>
</dbReference>
<dbReference type="GO" id="GO:0006488">
    <property type="term" value="P:dolichol-linked oligosaccharide biosynthetic process"/>
    <property type="evidence" value="ECO:0007669"/>
    <property type="project" value="InterPro"/>
</dbReference>
<protein>
    <recommendedName>
        <fullName evidence="3">UDP-N-acetylglucosamine transferase subunit ALG14</fullName>
    </recommendedName>
</protein>
<dbReference type="Proteomes" id="UP000694872">
    <property type="component" value="Unplaced"/>
</dbReference>
<gene>
    <name evidence="10" type="primary">LOC106119117</name>
</gene>
<name>I4DQF6_PAPXU</name>
<keyword evidence="5" id="KW-0256">Endoplasmic reticulum</keyword>
<dbReference type="PANTHER" id="PTHR12154:SF4">
    <property type="entry name" value="UDP-N-ACETYLGLUCOSAMINE TRANSFERASE SUBUNIT ALG14 HOMOLOG"/>
    <property type="match status" value="1"/>
</dbReference>
<evidence type="ECO:0000256" key="7">
    <source>
        <dbReference type="ARBA" id="ARBA00023136"/>
    </source>
</evidence>
<dbReference type="CTD" id="199857"/>
<feature type="transmembrane region" description="Helical" evidence="8">
    <location>
        <begin position="140"/>
        <end position="160"/>
    </location>
</feature>
<comment type="similarity">
    <text evidence="2">Belongs to the ALG14 family.</text>
</comment>
<organism evidence="9">
    <name type="scientific">Papilio xuthus</name>
    <name type="common">Asian swallowtail butterfly</name>
    <dbReference type="NCBI Taxonomy" id="66420"/>
    <lineage>
        <taxon>Eukaryota</taxon>
        <taxon>Metazoa</taxon>
        <taxon>Ecdysozoa</taxon>
        <taxon>Arthropoda</taxon>
        <taxon>Hexapoda</taxon>
        <taxon>Insecta</taxon>
        <taxon>Pterygota</taxon>
        <taxon>Neoptera</taxon>
        <taxon>Endopterygota</taxon>
        <taxon>Lepidoptera</taxon>
        <taxon>Glossata</taxon>
        <taxon>Ditrysia</taxon>
        <taxon>Papilionoidea</taxon>
        <taxon>Papilionidae</taxon>
        <taxon>Papilioninae</taxon>
        <taxon>Papilio</taxon>
    </lineage>
</organism>
<evidence type="ECO:0000256" key="8">
    <source>
        <dbReference type="SAM" id="Phobius"/>
    </source>
</evidence>